<sequence>MKKPSILKTCSRIISIPIIIVLIFSLNPALARPQVEQAQTQATQVVDYRIGAKDLLEIKVYELPELNQTVRVAEDGTITLAVIGPVPASGLTAQELEKRIASILDEKYTKGAHVTVIIREHQKIAVLGAVARPGLYEMAGPTTLLQILSEAGGLTQQAGKEIHILRQQDNGNNKERIVLNVDELMRRSSDTNIILKPKDEIIVPFDQTLTVFVYGEVRNPGAIQFLESKGLTLLKAVAQAGGLTEWANAVQVLVKRKDPQTGKEKNLWFNLKKIIDGKRADFPLQDGDIIVVK</sequence>
<evidence type="ECO:0000256" key="1">
    <source>
        <dbReference type="ARBA" id="ARBA00022729"/>
    </source>
</evidence>
<dbReference type="PANTHER" id="PTHR33619:SF3">
    <property type="entry name" value="POLYSACCHARIDE EXPORT PROTEIN GFCE-RELATED"/>
    <property type="match status" value="1"/>
</dbReference>
<proteinExistence type="predicted"/>
<name>A0A3E2BKD8_9BACT</name>
<feature type="domain" description="Soluble ligand binding" evidence="3">
    <location>
        <begin position="211"/>
        <end position="257"/>
    </location>
</feature>
<dbReference type="Pfam" id="PF02563">
    <property type="entry name" value="Poly_export"/>
    <property type="match status" value="1"/>
</dbReference>
<dbReference type="Pfam" id="PF10531">
    <property type="entry name" value="SLBB"/>
    <property type="match status" value="2"/>
</dbReference>
<dbReference type="Proteomes" id="UP000257323">
    <property type="component" value="Unassembled WGS sequence"/>
</dbReference>
<evidence type="ECO:0000313" key="5">
    <source>
        <dbReference type="Proteomes" id="UP000257323"/>
    </source>
</evidence>
<evidence type="ECO:0000313" key="4">
    <source>
        <dbReference type="EMBL" id="RFT15208.1"/>
    </source>
</evidence>
<evidence type="ECO:0000259" key="2">
    <source>
        <dbReference type="Pfam" id="PF02563"/>
    </source>
</evidence>
<accession>A0A3E2BKD8</accession>
<dbReference type="InterPro" id="IPR049712">
    <property type="entry name" value="Poly_export"/>
</dbReference>
<dbReference type="InterPro" id="IPR019554">
    <property type="entry name" value="Soluble_ligand-bd"/>
</dbReference>
<feature type="domain" description="Soluble ligand binding" evidence="3">
    <location>
        <begin position="124"/>
        <end position="171"/>
    </location>
</feature>
<dbReference type="GO" id="GO:0015159">
    <property type="term" value="F:polysaccharide transmembrane transporter activity"/>
    <property type="evidence" value="ECO:0007669"/>
    <property type="project" value="InterPro"/>
</dbReference>
<dbReference type="EMBL" id="QUAH01000011">
    <property type="protein sequence ID" value="RFT15208.1"/>
    <property type="molecule type" value="Genomic_DNA"/>
</dbReference>
<dbReference type="InterPro" id="IPR003715">
    <property type="entry name" value="Poly_export_N"/>
</dbReference>
<organism evidence="4 5">
    <name type="scientific">Candidatus Saccharicenans subterraneus</name>
    <dbReference type="NCBI Taxonomy" id="2508984"/>
    <lineage>
        <taxon>Bacteria</taxon>
        <taxon>Candidatus Aminicenantota</taxon>
        <taxon>Candidatus Aminicenantia</taxon>
        <taxon>Candidatus Aminicenantales</taxon>
        <taxon>Candidatus Saccharicenantaceae</taxon>
        <taxon>Candidatus Saccharicenans</taxon>
    </lineage>
</organism>
<keyword evidence="1" id="KW-0732">Signal</keyword>
<dbReference type="Gene3D" id="3.10.560.10">
    <property type="entry name" value="Outer membrane lipoprotein wza domain like"/>
    <property type="match status" value="2"/>
</dbReference>
<dbReference type="PANTHER" id="PTHR33619">
    <property type="entry name" value="POLYSACCHARIDE EXPORT PROTEIN GFCE-RELATED"/>
    <property type="match status" value="1"/>
</dbReference>
<gene>
    <name evidence="4" type="ORF">OP8BY_0503</name>
</gene>
<feature type="domain" description="Polysaccharide export protein N-terminal" evidence="2">
    <location>
        <begin position="46"/>
        <end position="118"/>
    </location>
</feature>
<protein>
    <submittedName>
        <fullName evidence="4">Capsule polysaccharide export protein</fullName>
    </submittedName>
</protein>
<reference evidence="4 5" key="1">
    <citation type="submission" date="2018-08" db="EMBL/GenBank/DDBJ databases">
        <title>Genome analysis of the thermophilic bacterium of the candidate phylum Aminicenantes from deep subsurface aquifer revealed its physiology and ecological role.</title>
        <authorList>
            <person name="Kadnikov V.V."/>
            <person name="Mardanov A.V."/>
            <person name="Beletsky A.V."/>
            <person name="Karnachuk O.V."/>
            <person name="Ravin N.V."/>
        </authorList>
    </citation>
    <scope>NUCLEOTIDE SEQUENCE [LARGE SCALE GENOMIC DNA]</scope>
    <source>
        <strain evidence="4">BY38</strain>
    </source>
</reference>
<evidence type="ECO:0000259" key="3">
    <source>
        <dbReference type="Pfam" id="PF10531"/>
    </source>
</evidence>
<dbReference type="AlphaFoldDB" id="A0A3E2BKD8"/>
<comment type="caution">
    <text evidence="4">The sequence shown here is derived from an EMBL/GenBank/DDBJ whole genome shotgun (WGS) entry which is preliminary data.</text>
</comment>